<organism evidence="3 4">
    <name type="scientific">Petrolisthes manimaculis</name>
    <dbReference type="NCBI Taxonomy" id="1843537"/>
    <lineage>
        <taxon>Eukaryota</taxon>
        <taxon>Metazoa</taxon>
        <taxon>Ecdysozoa</taxon>
        <taxon>Arthropoda</taxon>
        <taxon>Crustacea</taxon>
        <taxon>Multicrustacea</taxon>
        <taxon>Malacostraca</taxon>
        <taxon>Eumalacostraca</taxon>
        <taxon>Eucarida</taxon>
        <taxon>Decapoda</taxon>
        <taxon>Pleocyemata</taxon>
        <taxon>Anomura</taxon>
        <taxon>Galatheoidea</taxon>
        <taxon>Porcellanidae</taxon>
        <taxon>Petrolisthes</taxon>
    </lineage>
</organism>
<evidence type="ECO:0000313" key="3">
    <source>
        <dbReference type="EMBL" id="KAK4306437.1"/>
    </source>
</evidence>
<protein>
    <recommendedName>
        <fullName evidence="2">C-type lectin domain-containing protein</fullName>
    </recommendedName>
</protein>
<keyword evidence="4" id="KW-1185">Reference proteome</keyword>
<dbReference type="SUPFAM" id="SSF56436">
    <property type="entry name" value="C-type lectin-like"/>
    <property type="match status" value="1"/>
</dbReference>
<feature type="region of interest" description="Disordered" evidence="1">
    <location>
        <begin position="36"/>
        <end position="95"/>
    </location>
</feature>
<reference evidence="3" key="1">
    <citation type="submission" date="2023-11" db="EMBL/GenBank/DDBJ databases">
        <title>Genome assemblies of two species of porcelain crab, Petrolisthes cinctipes and Petrolisthes manimaculis (Anomura: Porcellanidae).</title>
        <authorList>
            <person name="Angst P."/>
        </authorList>
    </citation>
    <scope>NUCLEOTIDE SEQUENCE</scope>
    <source>
        <strain evidence="3">PB745_02</strain>
        <tissue evidence="3">Gill</tissue>
    </source>
</reference>
<evidence type="ECO:0000256" key="1">
    <source>
        <dbReference type="SAM" id="MobiDB-lite"/>
    </source>
</evidence>
<feature type="compositionally biased region" description="Acidic residues" evidence="1">
    <location>
        <begin position="68"/>
        <end position="82"/>
    </location>
</feature>
<dbReference type="InterPro" id="IPR016186">
    <property type="entry name" value="C-type_lectin-like/link_sf"/>
</dbReference>
<dbReference type="AlphaFoldDB" id="A0AAE1U1V2"/>
<dbReference type="EMBL" id="JAWZYT010002133">
    <property type="protein sequence ID" value="KAK4306437.1"/>
    <property type="molecule type" value="Genomic_DNA"/>
</dbReference>
<dbReference type="Proteomes" id="UP001292094">
    <property type="component" value="Unassembled WGS sequence"/>
</dbReference>
<gene>
    <name evidence="3" type="ORF">Pmani_021733</name>
</gene>
<accession>A0AAE1U1V2</accession>
<name>A0AAE1U1V2_9EUCA</name>
<dbReference type="PROSITE" id="PS50041">
    <property type="entry name" value="C_TYPE_LECTIN_2"/>
    <property type="match status" value="1"/>
</dbReference>
<comment type="caution">
    <text evidence="3">The sequence shown here is derived from an EMBL/GenBank/DDBJ whole genome shotgun (WGS) entry which is preliminary data.</text>
</comment>
<proteinExistence type="predicted"/>
<dbReference type="InterPro" id="IPR016187">
    <property type="entry name" value="CTDL_fold"/>
</dbReference>
<dbReference type="Gene3D" id="3.10.100.10">
    <property type="entry name" value="Mannose-Binding Protein A, subunit A"/>
    <property type="match status" value="1"/>
</dbReference>
<dbReference type="InterPro" id="IPR001304">
    <property type="entry name" value="C-type_lectin-like"/>
</dbReference>
<evidence type="ECO:0000259" key="2">
    <source>
        <dbReference type="PROSITE" id="PS50041"/>
    </source>
</evidence>
<feature type="domain" description="C-type lectin" evidence="2">
    <location>
        <begin position="99"/>
        <end position="202"/>
    </location>
</feature>
<sequence>MREWQEVRRRVDRNARAVDFLRREVMILAARQHCEAAGGGGGGGVREEDDGGGGGDMFSLNWGGLGVDGDDDDDGDEGDDEYLPPSTSGQDCPGPYQQVGSDCLLLLPERLSWVEARSRCHAHALSVVGEAGGRRQAEGGSSRGRGRGDLVVARNMRNFKHFLRYTRMEAAPKGRAWVGGSADGWRGTWVWVDGSFIEQLPWLYYQRSGGVGGGGGVGGDGGTQLSVDKDGIFYTVPSRTTLWPICQLL</sequence>
<evidence type="ECO:0000313" key="4">
    <source>
        <dbReference type="Proteomes" id="UP001292094"/>
    </source>
</evidence>
<dbReference type="CDD" id="cd00037">
    <property type="entry name" value="CLECT"/>
    <property type="match status" value="1"/>
</dbReference>